<accession>A0A9W8AUZ7</accession>
<dbReference type="OrthoDB" id="6224010at2759"/>
<keyword evidence="3" id="KW-0999">Mitochondrion inner membrane</keyword>
<dbReference type="InterPro" id="IPR013892">
    <property type="entry name" value="Cyt_c_biogenesis_Cmc1-like"/>
</dbReference>
<protein>
    <recommendedName>
        <fullName evidence="3">COX assembly mitochondrial protein</fullName>
    </recommendedName>
</protein>
<keyword evidence="3" id="KW-0496">Mitochondrion</keyword>
<dbReference type="Proteomes" id="UP001150925">
    <property type="component" value="Unassembled WGS sequence"/>
</dbReference>
<reference evidence="4" key="1">
    <citation type="submission" date="2022-07" db="EMBL/GenBank/DDBJ databases">
        <title>Phylogenomic reconstructions and comparative analyses of Kickxellomycotina fungi.</title>
        <authorList>
            <person name="Reynolds N.K."/>
            <person name="Stajich J.E."/>
            <person name="Barry K."/>
            <person name="Grigoriev I.V."/>
            <person name="Crous P."/>
            <person name="Smith M.E."/>
        </authorList>
    </citation>
    <scope>NUCLEOTIDE SEQUENCE</scope>
    <source>
        <strain evidence="4">RSA 1196</strain>
    </source>
</reference>
<keyword evidence="5" id="KW-1185">Reference proteome</keyword>
<dbReference type="EMBL" id="JANBPY010000015">
    <property type="protein sequence ID" value="KAJ1969898.1"/>
    <property type="molecule type" value="Genomic_DNA"/>
</dbReference>
<evidence type="ECO:0000256" key="1">
    <source>
        <dbReference type="ARBA" id="ARBA00007347"/>
    </source>
</evidence>
<comment type="caution">
    <text evidence="4">The sequence shown here is derived from an EMBL/GenBank/DDBJ whole genome shotgun (WGS) entry which is preliminary data.</text>
</comment>
<proteinExistence type="inferred from homology"/>
<name>A0A9W8AUZ7_9FUNG</name>
<dbReference type="PROSITE" id="PS51808">
    <property type="entry name" value="CHCH"/>
    <property type="match status" value="1"/>
</dbReference>
<organism evidence="4 5">
    <name type="scientific">Dispira parvispora</name>
    <dbReference type="NCBI Taxonomy" id="1520584"/>
    <lineage>
        <taxon>Eukaryota</taxon>
        <taxon>Fungi</taxon>
        <taxon>Fungi incertae sedis</taxon>
        <taxon>Zoopagomycota</taxon>
        <taxon>Kickxellomycotina</taxon>
        <taxon>Dimargaritomycetes</taxon>
        <taxon>Dimargaritales</taxon>
        <taxon>Dimargaritaceae</taxon>
        <taxon>Dispira</taxon>
    </lineage>
</organism>
<dbReference type="AlphaFoldDB" id="A0A9W8AUZ7"/>
<dbReference type="PANTHER" id="PTHR22977">
    <property type="entry name" value="COX ASSEMBLY MITOCHONDRIAL PROTEIN"/>
    <property type="match status" value="1"/>
</dbReference>
<comment type="subcellular location">
    <subcellularLocation>
        <location evidence="3">Mitochondrion inner membrane</location>
    </subcellularLocation>
</comment>
<keyword evidence="2" id="KW-1015">Disulfide bond</keyword>
<dbReference type="PANTHER" id="PTHR22977:SF5">
    <property type="entry name" value="COX ASSEMBLY MITOCHONDRIAL PROTEIN HOMOLOG"/>
    <property type="match status" value="1"/>
</dbReference>
<evidence type="ECO:0000313" key="5">
    <source>
        <dbReference type="Proteomes" id="UP001150925"/>
    </source>
</evidence>
<evidence type="ECO:0000256" key="3">
    <source>
        <dbReference type="RuleBase" id="RU364104"/>
    </source>
</evidence>
<comment type="similarity">
    <text evidence="1 3">Belongs to the CMC family.</text>
</comment>
<sequence>MSQNSSRSTIHVLTAREEEEATKAWKKNSMTQCASFIQAFSECASGRTVSVVWACRDLHKAMNDCLHQYSTPEIRDQIRKDMIEKKRNKDNAAS</sequence>
<dbReference type="GO" id="GO:0005743">
    <property type="term" value="C:mitochondrial inner membrane"/>
    <property type="evidence" value="ECO:0007669"/>
    <property type="project" value="UniProtKB-SubCell"/>
</dbReference>
<gene>
    <name evidence="4" type="ORF">IWQ62_000331</name>
</gene>
<keyword evidence="3" id="KW-0472">Membrane</keyword>
<evidence type="ECO:0000313" key="4">
    <source>
        <dbReference type="EMBL" id="KAJ1969898.1"/>
    </source>
</evidence>
<comment type="function">
    <text evidence="3">Required for mitochondrial cytochrome c oxidase (COX) assembly and respiration.</text>
</comment>
<keyword evidence="3" id="KW-0143">Chaperone</keyword>
<dbReference type="Pfam" id="PF08583">
    <property type="entry name" value="Cmc1"/>
    <property type="match status" value="1"/>
</dbReference>
<evidence type="ECO:0000256" key="2">
    <source>
        <dbReference type="ARBA" id="ARBA00023157"/>
    </source>
</evidence>